<evidence type="ECO:0000256" key="4">
    <source>
        <dbReference type="ARBA" id="ARBA00022801"/>
    </source>
</evidence>
<gene>
    <name evidence="9" type="ORF">MNBD_CHLOROFLEXI01-3339</name>
</gene>
<dbReference type="InterPro" id="IPR003137">
    <property type="entry name" value="PA_domain"/>
</dbReference>
<accession>A0A3B0V3Y2</accession>
<dbReference type="Pfam" id="PF00082">
    <property type="entry name" value="Peptidase_S8"/>
    <property type="match status" value="1"/>
</dbReference>
<dbReference type="CDD" id="cd02120">
    <property type="entry name" value="PA_subtilisin_like"/>
    <property type="match status" value="1"/>
</dbReference>
<keyword evidence="5" id="KW-0720">Serine protease</keyword>
<evidence type="ECO:0000259" key="7">
    <source>
        <dbReference type="Pfam" id="PF00082"/>
    </source>
</evidence>
<dbReference type="InterPro" id="IPR015500">
    <property type="entry name" value="Peptidase_S8_subtilisin-rel"/>
</dbReference>
<proteinExistence type="predicted"/>
<keyword evidence="4" id="KW-0378">Hydrolase</keyword>
<evidence type="ECO:0000259" key="8">
    <source>
        <dbReference type="Pfam" id="PF02225"/>
    </source>
</evidence>
<evidence type="ECO:0000313" key="9">
    <source>
        <dbReference type="EMBL" id="VAW35600.1"/>
    </source>
</evidence>
<dbReference type="EMBL" id="UOEU01000593">
    <property type="protein sequence ID" value="VAW35600.1"/>
    <property type="molecule type" value="Genomic_DNA"/>
</dbReference>
<dbReference type="PROSITE" id="PS51892">
    <property type="entry name" value="SUBTILASE"/>
    <property type="match status" value="1"/>
</dbReference>
<feature type="domain" description="Peptidase S8/S53" evidence="7">
    <location>
        <begin position="157"/>
        <end position="611"/>
    </location>
</feature>
<name>A0A3B0V3Y2_9ZZZZ</name>
<evidence type="ECO:0000256" key="3">
    <source>
        <dbReference type="ARBA" id="ARBA00022729"/>
    </source>
</evidence>
<evidence type="ECO:0000256" key="1">
    <source>
        <dbReference type="ARBA" id="ARBA00022525"/>
    </source>
</evidence>
<keyword evidence="6" id="KW-0325">Glycoprotein</keyword>
<dbReference type="GO" id="GO:0004252">
    <property type="term" value="F:serine-type endopeptidase activity"/>
    <property type="evidence" value="ECO:0007669"/>
    <property type="project" value="InterPro"/>
</dbReference>
<dbReference type="PROSITE" id="PS00138">
    <property type="entry name" value="SUBTILASE_SER"/>
    <property type="match status" value="1"/>
</dbReference>
<dbReference type="InterPro" id="IPR023827">
    <property type="entry name" value="Peptidase_S8_Asp-AS"/>
</dbReference>
<dbReference type="PROSITE" id="PS00136">
    <property type="entry name" value="SUBTILASE_ASP"/>
    <property type="match status" value="1"/>
</dbReference>
<keyword evidence="3" id="KW-0732">Signal</keyword>
<dbReference type="SUPFAM" id="SSF52743">
    <property type="entry name" value="Subtilisin-like"/>
    <property type="match status" value="1"/>
</dbReference>
<dbReference type="InterPro" id="IPR036852">
    <property type="entry name" value="Peptidase_S8/S53_dom_sf"/>
</dbReference>
<dbReference type="PANTHER" id="PTHR10795">
    <property type="entry name" value="PROPROTEIN CONVERTASE SUBTILISIN/KEXIN"/>
    <property type="match status" value="1"/>
</dbReference>
<dbReference type="InterPro" id="IPR023828">
    <property type="entry name" value="Peptidase_S8_Ser-AS"/>
</dbReference>
<dbReference type="InterPro" id="IPR046450">
    <property type="entry name" value="PA_dom_sf"/>
</dbReference>
<keyword evidence="2 9" id="KW-0645">Protease</keyword>
<dbReference type="AlphaFoldDB" id="A0A3B0V3Y2"/>
<keyword evidence="1" id="KW-0964">Secreted</keyword>
<reference evidence="9" key="1">
    <citation type="submission" date="2018-06" db="EMBL/GenBank/DDBJ databases">
        <authorList>
            <person name="Zhirakovskaya E."/>
        </authorList>
    </citation>
    <scope>NUCLEOTIDE SEQUENCE</scope>
</reference>
<dbReference type="InterPro" id="IPR000209">
    <property type="entry name" value="Peptidase_S8/S53_dom"/>
</dbReference>
<dbReference type="Pfam" id="PF02225">
    <property type="entry name" value="PA"/>
    <property type="match status" value="1"/>
</dbReference>
<dbReference type="InterPro" id="IPR045051">
    <property type="entry name" value="SBT"/>
</dbReference>
<evidence type="ECO:0000256" key="5">
    <source>
        <dbReference type="ARBA" id="ARBA00022825"/>
    </source>
</evidence>
<evidence type="ECO:0000256" key="6">
    <source>
        <dbReference type="ARBA" id="ARBA00023180"/>
    </source>
</evidence>
<evidence type="ECO:0000256" key="2">
    <source>
        <dbReference type="ARBA" id="ARBA00022670"/>
    </source>
</evidence>
<feature type="domain" description="PA" evidence="8">
    <location>
        <begin position="423"/>
        <end position="491"/>
    </location>
</feature>
<dbReference type="SUPFAM" id="SSF52025">
    <property type="entry name" value="PA domain"/>
    <property type="match status" value="1"/>
</dbReference>
<dbReference type="CDD" id="cd04852">
    <property type="entry name" value="Peptidases_S8_3"/>
    <property type="match status" value="1"/>
</dbReference>
<dbReference type="Gene3D" id="3.40.50.200">
    <property type="entry name" value="Peptidase S8/S53 domain"/>
    <property type="match status" value="1"/>
</dbReference>
<dbReference type="InterPro" id="IPR034197">
    <property type="entry name" value="Peptidases_S8_3"/>
</dbReference>
<dbReference type="Gene3D" id="3.50.30.30">
    <property type="match status" value="1"/>
</dbReference>
<protein>
    <submittedName>
        <fullName evidence="9">Serine protease, subtilase family</fullName>
    </submittedName>
</protein>
<dbReference type="PRINTS" id="PR00723">
    <property type="entry name" value="SUBTILISIN"/>
</dbReference>
<sequence length="1079" mass="110952">MFKKNPKKSALTLLFLVLLTLVLVLSSASLGLAQDGGFTAASGATLDSSFTTDKAAPTAGKVEIGDLEEVNLIITIDESIDAATLGAYGDLTYEYNRVFKGVALARVAGSNLDAIASISGVTGIYLDEFQELDTDAGPAWIGAPTLWDTLGGQENAGEGVIIGVIDTGIWPENPSFSDPDPNGNAYAAPTGTYACDLGSTRADGSDLGLDFQCNNKLIGAYRFMATFEANIGLIDTEFTSARDDDGHGSHTASTAAGNSNVTATVLGSDFGIISGVAPRAQIIAYKALGVGGGFTSDLVAAVEQAIIDEVDVINYSISGGGDPYNDAVSLAFSTAYENGIFVSKSAGNSGPGADTVAGRSPWVATIAASTHDRGYVADLVVESGGESLTLDGVSITSGYGPASVVLAADFDGLAADDPEKGMCNQPFAADTFDGEIVVCKRGVIARVTKSFNVAEGGAGGFVLYNPALQSLATDTHWVPGIHIQDDAGIALLDFMANNSDVTGTLSGGVKATVQGDVMAAFSSRGGAGQTLGVSKPDITAPGVNILAGDTPYPAQVLGQPGLYQLISGTSMSAPHVAGSAALLRALHPDWTAGQIKSALMMTATVDGLVKEDGVTPVDNFDAGSGRIDLNVAGDPGLSISDTTANFFAYEDNLWNTNYPSLYIPSMPGEMTVERTLQSEVGYDAWWYVTVEADDGLIINVPAVVGVRAGRDATISINVDASGVALGETAMAVMHLTHGDHALRFPITIVREQAPVTIDKTCDSASLAPGEATECTITITNTSFDEANFDMSDMLPRRLRLVNGSVDGATQTSSRSLSTSGTLFGAAPAIVDAAVDPLASPAGYLGLAAFGGNLDLGATDESIGNVGVPSFEYAGETYSTIGVVSNGYIVVGGGTGADVDFINQPIPSDSIPNNILAPFWTDLNPSAGGRVLVNILGNGIDSWIVVEWEAVPNWGDGEANTFQVWIGINGTEDISFVYGEGISDGDGGFLTVGAENKFGNTGGQIYFDGVGDAPAPSFPTGDYEVDVFSTPGAPGETVVVTYSAYGTVPGDWTNCAEMTSDLFEGTAISCFSGEISNGAE</sequence>
<dbReference type="GO" id="GO:0006508">
    <property type="term" value="P:proteolysis"/>
    <property type="evidence" value="ECO:0007669"/>
    <property type="project" value="UniProtKB-KW"/>
</dbReference>
<organism evidence="9">
    <name type="scientific">hydrothermal vent metagenome</name>
    <dbReference type="NCBI Taxonomy" id="652676"/>
    <lineage>
        <taxon>unclassified sequences</taxon>
        <taxon>metagenomes</taxon>
        <taxon>ecological metagenomes</taxon>
    </lineage>
</organism>